<organism evidence="12 13">
    <name type="scientific">Marine Group III euryarchaeote</name>
    <dbReference type="NCBI Taxonomy" id="2173149"/>
    <lineage>
        <taxon>Archaea</taxon>
        <taxon>Methanobacteriati</taxon>
        <taxon>Thermoplasmatota</taxon>
        <taxon>Thermoplasmata</taxon>
        <taxon>Candidatus Thermoprofundales</taxon>
    </lineage>
</organism>
<evidence type="ECO:0000256" key="7">
    <source>
        <dbReference type="ARBA" id="ARBA00022777"/>
    </source>
</evidence>
<comment type="caution">
    <text evidence="12">The sequence shown here is derived from an EMBL/GenBank/DDBJ whole genome shotgun (WGS) entry which is preliminary data.</text>
</comment>
<evidence type="ECO:0000256" key="2">
    <source>
        <dbReference type="ARBA" id="ARBA00012513"/>
    </source>
</evidence>
<comment type="similarity">
    <text evidence="1">Belongs to the protein kinase superfamily. BUD32 family.</text>
</comment>
<dbReference type="EMBL" id="DUAV01000023">
    <property type="protein sequence ID" value="HIG63604.1"/>
    <property type="molecule type" value="Genomic_DNA"/>
</dbReference>
<sequence length="241" mass="25753">MARPCDALRRLRSGAGRRQGRPALPHRHGGGDMALEARGAEAVVTACEWHGRPAVAKHRNRRSYRHPDLEARLVAERLRAEARLLGRAAEAGLPVPVLYAVDPAAATLVMARLPGETLERALRASDGARWLPQLGELLARIHAAGIVHGDPTTSNFIAADGELGANAGLAVIDFGLGAATSDDEQRATDLRVLLESLEAHHPELAARELLLAAYGAWDGAAGVLERLAALEQRGRYNLVRG</sequence>
<dbReference type="AlphaFoldDB" id="A0A7C8DD70"/>
<keyword evidence="4 12" id="KW-0808">Transferase</keyword>
<proteinExistence type="inferred from homology"/>
<evidence type="ECO:0000256" key="3">
    <source>
        <dbReference type="ARBA" id="ARBA00022527"/>
    </source>
</evidence>
<dbReference type="GO" id="GO:0000408">
    <property type="term" value="C:EKC/KEOPS complex"/>
    <property type="evidence" value="ECO:0007669"/>
    <property type="project" value="TreeGrafter"/>
</dbReference>
<dbReference type="Gene3D" id="3.30.200.20">
    <property type="entry name" value="Phosphorylase Kinase, domain 1"/>
    <property type="match status" value="1"/>
</dbReference>
<dbReference type="Pfam" id="PF06293">
    <property type="entry name" value="Kdo"/>
    <property type="match status" value="1"/>
</dbReference>
<evidence type="ECO:0000256" key="8">
    <source>
        <dbReference type="ARBA" id="ARBA00022840"/>
    </source>
</evidence>
<dbReference type="InterPro" id="IPR022495">
    <property type="entry name" value="Bud32"/>
</dbReference>
<reference evidence="13" key="1">
    <citation type="journal article" date="2019" name="bioRxiv">
        <title>Genome diversification in globally distributed novel marine Proteobacteria is linked to environmental adaptation.</title>
        <authorList>
            <person name="Zhou Z."/>
            <person name="Tran P.Q."/>
            <person name="Kieft K."/>
            <person name="Anantharaman K."/>
        </authorList>
    </citation>
    <scope>NUCLEOTIDE SEQUENCE [LARGE SCALE GENOMIC DNA]</scope>
</reference>
<evidence type="ECO:0000256" key="4">
    <source>
        <dbReference type="ARBA" id="ARBA00022679"/>
    </source>
</evidence>
<keyword evidence="6" id="KW-0547">Nucleotide-binding</keyword>
<dbReference type="Proteomes" id="UP000589516">
    <property type="component" value="Unassembled WGS sequence"/>
</dbReference>
<feature type="region of interest" description="Disordered" evidence="11">
    <location>
        <begin position="12"/>
        <end position="32"/>
    </location>
</feature>
<keyword evidence="3 12" id="KW-0723">Serine/threonine-protein kinase</keyword>
<dbReference type="GO" id="GO:0008033">
    <property type="term" value="P:tRNA processing"/>
    <property type="evidence" value="ECO:0007669"/>
    <property type="project" value="UniProtKB-KW"/>
</dbReference>
<protein>
    <recommendedName>
        <fullName evidence="2">non-specific serine/threonine protein kinase</fullName>
        <ecNumber evidence="2">2.7.11.1</ecNumber>
    </recommendedName>
</protein>
<comment type="catalytic activity">
    <reaction evidence="10">
        <text>L-seryl-[protein] + ATP = O-phospho-L-seryl-[protein] + ADP + H(+)</text>
        <dbReference type="Rhea" id="RHEA:17989"/>
        <dbReference type="Rhea" id="RHEA-COMP:9863"/>
        <dbReference type="Rhea" id="RHEA-COMP:11604"/>
        <dbReference type="ChEBI" id="CHEBI:15378"/>
        <dbReference type="ChEBI" id="CHEBI:29999"/>
        <dbReference type="ChEBI" id="CHEBI:30616"/>
        <dbReference type="ChEBI" id="CHEBI:83421"/>
        <dbReference type="ChEBI" id="CHEBI:456216"/>
        <dbReference type="EC" id="2.7.11.1"/>
    </reaction>
</comment>
<dbReference type="InterPro" id="IPR011009">
    <property type="entry name" value="Kinase-like_dom_sf"/>
</dbReference>
<dbReference type="NCBIfam" id="TIGR03724">
    <property type="entry name" value="arch_bud32"/>
    <property type="match status" value="1"/>
</dbReference>
<evidence type="ECO:0000256" key="10">
    <source>
        <dbReference type="ARBA" id="ARBA00048679"/>
    </source>
</evidence>
<dbReference type="PANTHER" id="PTHR12209">
    <property type="entry name" value="NON-SPECIFIC SERINE/THREONINE PROTEIN KINASE"/>
    <property type="match status" value="1"/>
</dbReference>
<dbReference type="GO" id="GO:0005524">
    <property type="term" value="F:ATP binding"/>
    <property type="evidence" value="ECO:0007669"/>
    <property type="project" value="UniProtKB-KW"/>
</dbReference>
<keyword evidence="5" id="KW-0819">tRNA processing</keyword>
<dbReference type="GO" id="GO:0004674">
    <property type="term" value="F:protein serine/threonine kinase activity"/>
    <property type="evidence" value="ECO:0007669"/>
    <property type="project" value="UniProtKB-KW"/>
</dbReference>
<evidence type="ECO:0000256" key="5">
    <source>
        <dbReference type="ARBA" id="ARBA00022694"/>
    </source>
</evidence>
<dbReference type="PANTHER" id="PTHR12209:SF0">
    <property type="entry name" value="EKC_KEOPS COMPLEX SUBUNIT TP53RK"/>
    <property type="match status" value="1"/>
</dbReference>
<gene>
    <name evidence="12" type="ORF">EYQ16_03690</name>
</gene>
<evidence type="ECO:0000313" key="13">
    <source>
        <dbReference type="Proteomes" id="UP000589516"/>
    </source>
</evidence>
<comment type="catalytic activity">
    <reaction evidence="9">
        <text>L-threonyl-[protein] + ATP = O-phospho-L-threonyl-[protein] + ADP + H(+)</text>
        <dbReference type="Rhea" id="RHEA:46608"/>
        <dbReference type="Rhea" id="RHEA-COMP:11060"/>
        <dbReference type="Rhea" id="RHEA-COMP:11605"/>
        <dbReference type="ChEBI" id="CHEBI:15378"/>
        <dbReference type="ChEBI" id="CHEBI:30013"/>
        <dbReference type="ChEBI" id="CHEBI:30616"/>
        <dbReference type="ChEBI" id="CHEBI:61977"/>
        <dbReference type="ChEBI" id="CHEBI:456216"/>
        <dbReference type="EC" id="2.7.11.1"/>
    </reaction>
</comment>
<keyword evidence="8" id="KW-0067">ATP-binding</keyword>
<feature type="compositionally biased region" description="Basic residues" evidence="11">
    <location>
        <begin position="18"/>
        <end position="28"/>
    </location>
</feature>
<dbReference type="Gene3D" id="1.10.510.10">
    <property type="entry name" value="Transferase(Phosphotransferase) domain 1"/>
    <property type="match status" value="1"/>
</dbReference>
<accession>A0A7C8DD70</accession>
<evidence type="ECO:0000256" key="1">
    <source>
        <dbReference type="ARBA" id="ARBA00010630"/>
    </source>
</evidence>
<dbReference type="GO" id="GO:0070525">
    <property type="term" value="P:tRNA threonylcarbamoyladenosine metabolic process"/>
    <property type="evidence" value="ECO:0007669"/>
    <property type="project" value="TreeGrafter"/>
</dbReference>
<dbReference type="EC" id="2.7.11.1" evidence="2"/>
<keyword evidence="7 12" id="KW-0418">Kinase</keyword>
<evidence type="ECO:0000256" key="11">
    <source>
        <dbReference type="SAM" id="MobiDB-lite"/>
    </source>
</evidence>
<name>A0A7C8DD70_9ARCH</name>
<evidence type="ECO:0000256" key="9">
    <source>
        <dbReference type="ARBA" id="ARBA00047899"/>
    </source>
</evidence>
<dbReference type="GO" id="GO:0005829">
    <property type="term" value="C:cytosol"/>
    <property type="evidence" value="ECO:0007669"/>
    <property type="project" value="TreeGrafter"/>
</dbReference>
<evidence type="ECO:0000313" key="12">
    <source>
        <dbReference type="EMBL" id="HIG63604.1"/>
    </source>
</evidence>
<dbReference type="SUPFAM" id="SSF56112">
    <property type="entry name" value="Protein kinase-like (PK-like)"/>
    <property type="match status" value="1"/>
</dbReference>
<evidence type="ECO:0000256" key="6">
    <source>
        <dbReference type="ARBA" id="ARBA00022741"/>
    </source>
</evidence>